<evidence type="ECO:0000313" key="3">
    <source>
        <dbReference type="EMBL" id="GBN32390.1"/>
    </source>
</evidence>
<accession>A0A4Y2N1D9</accession>
<dbReference type="EMBL" id="BGPR01206934">
    <property type="protein sequence ID" value="GBN32390.1"/>
    <property type="molecule type" value="Genomic_DNA"/>
</dbReference>
<dbReference type="AlphaFoldDB" id="A0A4Y2N1D9"/>
<keyword evidence="4" id="KW-1185">Reference proteome</keyword>
<evidence type="ECO:0000259" key="2">
    <source>
        <dbReference type="Pfam" id="PF13843"/>
    </source>
</evidence>
<sequence length="118" mass="13610">MKLRGRLSYVQCNRSKRARFGIKFYKICESSSGYCLSFKIYIGNVTDPNLPASTNVVLSLCEPLLDKGHTLFIDNRYSSPDSFRRLTDRQTNVISTVRQNRENKPEDISKTKLKFGEH</sequence>
<feature type="region of interest" description="Disordered" evidence="1">
    <location>
        <begin position="98"/>
        <end position="118"/>
    </location>
</feature>
<dbReference type="Proteomes" id="UP000499080">
    <property type="component" value="Unassembled WGS sequence"/>
</dbReference>
<name>A0A4Y2N1D9_ARAVE</name>
<organism evidence="3 4">
    <name type="scientific">Araneus ventricosus</name>
    <name type="common">Orbweaver spider</name>
    <name type="synonym">Epeira ventricosa</name>
    <dbReference type="NCBI Taxonomy" id="182803"/>
    <lineage>
        <taxon>Eukaryota</taxon>
        <taxon>Metazoa</taxon>
        <taxon>Ecdysozoa</taxon>
        <taxon>Arthropoda</taxon>
        <taxon>Chelicerata</taxon>
        <taxon>Arachnida</taxon>
        <taxon>Araneae</taxon>
        <taxon>Araneomorphae</taxon>
        <taxon>Entelegynae</taxon>
        <taxon>Araneoidea</taxon>
        <taxon>Araneidae</taxon>
        <taxon>Araneus</taxon>
    </lineage>
</organism>
<evidence type="ECO:0000313" key="4">
    <source>
        <dbReference type="Proteomes" id="UP000499080"/>
    </source>
</evidence>
<dbReference type="PANTHER" id="PTHR46599">
    <property type="entry name" value="PIGGYBAC TRANSPOSABLE ELEMENT-DERIVED PROTEIN 4"/>
    <property type="match status" value="1"/>
</dbReference>
<dbReference type="OrthoDB" id="6435348at2759"/>
<proteinExistence type="predicted"/>
<dbReference type="PANTHER" id="PTHR46599:SF3">
    <property type="entry name" value="PIGGYBAC TRANSPOSABLE ELEMENT-DERIVED PROTEIN 4"/>
    <property type="match status" value="1"/>
</dbReference>
<reference evidence="3 4" key="1">
    <citation type="journal article" date="2019" name="Sci. Rep.">
        <title>Orb-weaving spider Araneus ventricosus genome elucidates the spidroin gene catalogue.</title>
        <authorList>
            <person name="Kono N."/>
            <person name="Nakamura H."/>
            <person name="Ohtoshi R."/>
            <person name="Moran D.A.P."/>
            <person name="Shinohara A."/>
            <person name="Yoshida Y."/>
            <person name="Fujiwara M."/>
            <person name="Mori M."/>
            <person name="Tomita M."/>
            <person name="Arakawa K."/>
        </authorList>
    </citation>
    <scope>NUCLEOTIDE SEQUENCE [LARGE SCALE GENOMIC DNA]</scope>
</reference>
<evidence type="ECO:0000256" key="1">
    <source>
        <dbReference type="SAM" id="MobiDB-lite"/>
    </source>
</evidence>
<feature type="domain" description="PiggyBac transposable element-derived protein" evidence="2">
    <location>
        <begin position="3"/>
        <end position="117"/>
    </location>
</feature>
<dbReference type="Pfam" id="PF13843">
    <property type="entry name" value="DDE_Tnp_1_7"/>
    <property type="match status" value="1"/>
</dbReference>
<dbReference type="InterPro" id="IPR029526">
    <property type="entry name" value="PGBD"/>
</dbReference>
<comment type="caution">
    <text evidence="3">The sequence shown here is derived from an EMBL/GenBank/DDBJ whole genome shotgun (WGS) entry which is preliminary data.</text>
</comment>
<gene>
    <name evidence="3" type="ORF">AVEN_133528_1</name>
</gene>
<protein>
    <recommendedName>
        <fullName evidence="2">PiggyBac transposable element-derived protein domain-containing protein</fullName>
    </recommendedName>
</protein>
<feature type="compositionally biased region" description="Basic and acidic residues" evidence="1">
    <location>
        <begin position="99"/>
        <end position="118"/>
    </location>
</feature>